<dbReference type="InterPro" id="IPR036389">
    <property type="entry name" value="RNase_III_sf"/>
</dbReference>
<dbReference type="PROSITE" id="PS50137">
    <property type="entry name" value="DS_RBD"/>
    <property type="match status" value="2"/>
</dbReference>
<evidence type="ECO:0000256" key="6">
    <source>
        <dbReference type="ARBA" id="ARBA00022737"/>
    </source>
</evidence>
<dbReference type="FunFam" id="3.30.160.380:FF:000001">
    <property type="entry name" value="Endoribonuclease dicer-like 1"/>
    <property type="match status" value="1"/>
</dbReference>
<evidence type="ECO:0000259" key="22">
    <source>
        <dbReference type="PROSITE" id="PS51192"/>
    </source>
</evidence>
<dbReference type="GO" id="GO:0005634">
    <property type="term" value="C:nucleus"/>
    <property type="evidence" value="ECO:0007669"/>
    <property type="project" value="UniProtKB-SubCell"/>
</dbReference>
<dbReference type="SMART" id="SM00487">
    <property type="entry name" value="DEXDc"/>
    <property type="match status" value="1"/>
</dbReference>
<keyword evidence="13 17" id="KW-0694">RNA-binding</keyword>
<keyword evidence="6" id="KW-0677">Repeat</keyword>
<dbReference type="GO" id="GO:0005737">
    <property type="term" value="C:cytoplasm"/>
    <property type="evidence" value="ECO:0007669"/>
    <property type="project" value="TreeGrafter"/>
</dbReference>
<protein>
    <recommendedName>
        <fullName evidence="26">Dicer-like protein 4</fullName>
    </recommendedName>
</protein>
<evidence type="ECO:0000256" key="3">
    <source>
        <dbReference type="ARBA" id="ARBA00004123"/>
    </source>
</evidence>
<evidence type="ECO:0000259" key="24">
    <source>
        <dbReference type="PROSITE" id="PS51327"/>
    </source>
</evidence>
<dbReference type="Pfam" id="PF00636">
    <property type="entry name" value="Ribonuclease_3"/>
    <property type="match status" value="2"/>
</dbReference>
<dbReference type="Pfam" id="PF03368">
    <property type="entry name" value="Dicer_dimer"/>
    <property type="match status" value="1"/>
</dbReference>
<dbReference type="InterPro" id="IPR003100">
    <property type="entry name" value="PAZ_dom"/>
</dbReference>
<dbReference type="GO" id="GO:0004386">
    <property type="term" value="F:helicase activity"/>
    <property type="evidence" value="ECO:0007669"/>
    <property type="project" value="UniProtKB-KW"/>
</dbReference>
<dbReference type="SMART" id="SM00535">
    <property type="entry name" value="RIBOc"/>
    <property type="match status" value="2"/>
</dbReference>
<sequence>MGVLSTVRRFGGRSEDPMRVVPPCGRTKSRDTETQNSQCATEYTHPAMPGGHATCEHGSLSVGGTNACVVSSSIVGDGEESSSGLQKTEKDPRRMARKYQLELCKKALEENIIVYLGTGCGKTHIAVLLIYEMGHLIRQPQKSACVFLAPTVALVNQQAKVIEDSTDFKVGVYCGNSNRLKTHSSWEKEIEQYEVLVMTPQILLYNLSHSFIKMDLIALLIFDECHHAQIKSSHPYAQIMKVFYKTNDGKLPRIFGMTASPVVGKGASSRDNLPKSINSLENLLDAKVYSVEDKEELESFVASPVIRVYSYGPVANGTSSSYEDYYNILQGFKHQCIVENGSKTVGNQSLESLRSTKKVLIRMHESIIFCLENLGLWGALQACRILLSGDHSEWNALIEAEGNISDVSVCDRYLNQAANVFAADCTRDGIASNVSQVEVLKEPFFSEKLLCLVRILSNFRLQPDMKCIVFVNRIVTARLLSHILQNLKFLTSWKCDFLVGVHSGLKSMSRKTMNVILERFRTGKLNLLIATKVGEEGLDIQTCCLVIRFDLPETVASFIQSRGRARMPQSEYAFLVDRGNQKERDLIEKFKIDEARMNIEICDRTSNETFDSIEEKIYKVHSTGASITSGLSISLLQQYCSKLPHDEYFDPKPKFFYFDDSEGTVCHLILPSNAPIHKIVGSPQSSIEVAKKDACLKAIEQLHKLGALSEFLLPQQEDTNELELASSDVDDCEDKDSRGELCEMLVPAVLKESWTELEKPIHLNSYYVQFCPVPKDRIYKQFGLFLKAPLPLEADKMSLELHLARGRSVMTKLVPSGLSEFSTDEITYAKNFQEMFLKAILDRSEFVHEYVPLGKNALSKSCPTFYLLLPVIFHVSERRVTVDWKIIRRCLFSPIFKNPANAVDMGILPSDDFLHLANGRCSIRDVENSLVYTPHQKKFYFIDSIVPEKNGNSPCKGSNNLTHKDHLRSTFGIHLRYPAQSLLRAKQLFCLRNLLCNRRKEDSDKDSRGELCEMLVPAVLKESWTELEKPIHLNSYYVQFCPVPKDRIYKQFGLFLKAPLPLEADKMSLELHLARGRSVMTKLVPSGLSEFSTDEITYAKNFQEMFLKAILDRSDHEYVPLGKNALSKSCPTFYLLLPVIFHVSERRVTVDWKIIRRCLFSPIFKNPANAVDMGILPSDDFLHLANGRCSIVMLRIKKFYFIDSIVPEKNGNSPCKGSNNLTHKDHLRSTFGIHLRYPAQSLLRAKQLFCLRNLLCNRRKEDSELQELDEHFVDLAPEVCELKIVGFSKDFGSSISLLPSIMHRLENLLVAIELKCILSASFSEGDKVTAHRVLEALTTEKCQERLSLERLETLGDAFLKFAVGRHFLLLHDTLDEGELTRKRSNAVNNSNLFKLASRNNLQVFIRDQPFDPYQFFSLGRPCPRICTKESEGIIHSNCGSHMTDQAKGGDVRCSKGHHWLHKKTVSDVVEALVGAFLVDSGFKAAIAFLRWIGIKVDFDDSQVINICQASRTYAMLNPSMDLTTLENLLGHRFLYKGLVSIEKLARNGPVSFTFFFSKLTIWRILRLEFLGDAVLDYLITSYLFSVYPKMKPGQLTDLRSVLVNNRAFASISVDRSFHEYIICDSDALSAAIKKFVDFVRTPESERHLLEGPKCPKVLGDLVESSVGAILLDTGFDLNHIWKIMLSFLDPIKSFSNLQINPVRELKELCQSHNWDIEVPASKKGRTFSVDVKLSGKDINISACASNSNKKEAIRMASEKIYARLKDQGLIPRTNSLEEVLRNSKKMEAKLIGYDETPIDVAPEATGFENSKIQEPFDSNCSYEVRPCIKAFNARTPSPLDFTGSQSSETTGDLRCDRHMHITEKLDSGTARSRLHEICMANSWKPPLFECCAEEGPSHLKIFTYKVVVEIEEAPDKNFECVGSPQMKKKAAAENAAEGALWYLKHELYLS</sequence>
<feature type="domain" description="RNase III" evidence="20">
    <location>
        <begin position="1566"/>
        <end position="1674"/>
    </location>
</feature>
<feature type="domain" description="DRBM" evidence="19">
    <location>
        <begin position="1869"/>
        <end position="1945"/>
    </location>
</feature>
<feature type="domain" description="Helicase ATP-binding" evidence="22">
    <location>
        <begin position="103"/>
        <end position="279"/>
    </location>
</feature>
<dbReference type="Pfam" id="PF00271">
    <property type="entry name" value="Helicase_C"/>
    <property type="match status" value="1"/>
</dbReference>
<evidence type="ECO:0000256" key="2">
    <source>
        <dbReference type="ARBA" id="ARBA00001946"/>
    </source>
</evidence>
<dbReference type="SUPFAM" id="SSF69065">
    <property type="entry name" value="RNase III domain-like"/>
    <property type="match status" value="2"/>
</dbReference>
<organism evidence="25">
    <name type="scientific">Salix viminalis</name>
    <name type="common">Common osier</name>
    <name type="synonym">Basket willow</name>
    <dbReference type="NCBI Taxonomy" id="40686"/>
    <lineage>
        <taxon>Eukaryota</taxon>
        <taxon>Viridiplantae</taxon>
        <taxon>Streptophyta</taxon>
        <taxon>Embryophyta</taxon>
        <taxon>Tracheophyta</taxon>
        <taxon>Spermatophyta</taxon>
        <taxon>Magnoliopsida</taxon>
        <taxon>eudicotyledons</taxon>
        <taxon>Gunneridae</taxon>
        <taxon>Pentapetalae</taxon>
        <taxon>rosids</taxon>
        <taxon>fabids</taxon>
        <taxon>Malpighiales</taxon>
        <taxon>Salicaceae</taxon>
        <taxon>Saliceae</taxon>
        <taxon>Salix</taxon>
    </lineage>
</organism>
<comment type="cofactor">
    <cofactor evidence="1">
        <name>Mn(2+)</name>
        <dbReference type="ChEBI" id="CHEBI:29035"/>
    </cofactor>
</comment>
<dbReference type="FunFam" id="1.10.1520.10:FF:000004">
    <property type="entry name" value="Endoribonuclease dicer-like 1"/>
    <property type="match status" value="1"/>
</dbReference>
<dbReference type="GO" id="GO:0005524">
    <property type="term" value="F:ATP binding"/>
    <property type="evidence" value="ECO:0007669"/>
    <property type="project" value="UniProtKB-KW"/>
</dbReference>
<dbReference type="EMBL" id="CAADRP010001929">
    <property type="protein sequence ID" value="VFU56660.1"/>
    <property type="molecule type" value="Genomic_DNA"/>
</dbReference>
<dbReference type="Gene3D" id="2.170.260.10">
    <property type="entry name" value="paz domain"/>
    <property type="match status" value="2"/>
</dbReference>
<accession>A0A6N2MQT5</accession>
<dbReference type="SMART" id="SM00490">
    <property type="entry name" value="HELICc"/>
    <property type="match status" value="1"/>
</dbReference>
<dbReference type="InterPro" id="IPR011545">
    <property type="entry name" value="DEAD/DEAH_box_helicase_dom"/>
</dbReference>
<reference evidence="25" key="1">
    <citation type="submission" date="2019-03" db="EMBL/GenBank/DDBJ databases">
        <authorList>
            <person name="Mank J."/>
            <person name="Almeida P."/>
        </authorList>
    </citation>
    <scope>NUCLEOTIDE SEQUENCE</scope>
    <source>
        <strain evidence="25">78183</strain>
    </source>
</reference>
<dbReference type="FunFam" id="3.40.50.300:FF:000705">
    <property type="entry name" value="Endoribonuclease dicer-like protein"/>
    <property type="match status" value="1"/>
</dbReference>
<name>A0A6N2MQT5_SALVM</name>
<evidence type="ECO:0000256" key="7">
    <source>
        <dbReference type="ARBA" id="ARBA00022741"/>
    </source>
</evidence>
<evidence type="ECO:0000259" key="21">
    <source>
        <dbReference type="PROSITE" id="PS50821"/>
    </source>
</evidence>
<keyword evidence="11" id="KW-0067">ATP-binding</keyword>
<dbReference type="GO" id="GO:0004525">
    <property type="term" value="F:ribonuclease III activity"/>
    <property type="evidence" value="ECO:0007669"/>
    <property type="project" value="InterPro"/>
</dbReference>
<comment type="cofactor">
    <cofactor evidence="2">
        <name>Mg(2+)</name>
        <dbReference type="ChEBI" id="CHEBI:18420"/>
    </cofactor>
</comment>
<dbReference type="InterPro" id="IPR038248">
    <property type="entry name" value="Dicer_dimer_sf"/>
</dbReference>
<dbReference type="Gene3D" id="1.10.1520.10">
    <property type="entry name" value="Ribonuclease III domain"/>
    <property type="match status" value="2"/>
</dbReference>
<dbReference type="Gene3D" id="3.30.160.380">
    <property type="entry name" value="Dicer dimerisation domain"/>
    <property type="match status" value="1"/>
</dbReference>
<dbReference type="SMART" id="SM00949">
    <property type="entry name" value="PAZ"/>
    <property type="match status" value="1"/>
</dbReference>
<keyword evidence="8" id="KW-0255">Endonuclease</keyword>
<dbReference type="PROSITE" id="PS51192">
    <property type="entry name" value="HELICASE_ATP_BIND_1"/>
    <property type="match status" value="1"/>
</dbReference>
<evidence type="ECO:0000256" key="11">
    <source>
        <dbReference type="ARBA" id="ARBA00022840"/>
    </source>
</evidence>
<dbReference type="SMART" id="SM00358">
    <property type="entry name" value="DSRM"/>
    <property type="match status" value="2"/>
</dbReference>
<dbReference type="PROSITE" id="PS50142">
    <property type="entry name" value="RNASE_3_2"/>
    <property type="match status" value="2"/>
</dbReference>
<evidence type="ECO:0000256" key="8">
    <source>
        <dbReference type="ARBA" id="ARBA00022759"/>
    </source>
</evidence>
<feature type="domain" description="Helicase C-terminal" evidence="23">
    <location>
        <begin position="451"/>
        <end position="605"/>
    </location>
</feature>
<dbReference type="SUPFAM" id="SSF52540">
    <property type="entry name" value="P-loop containing nucleoside triphosphate hydrolases"/>
    <property type="match status" value="1"/>
</dbReference>
<dbReference type="FunFam" id="3.30.160.20:FF:000113">
    <property type="entry name" value="Dicer-like 4"/>
    <property type="match status" value="1"/>
</dbReference>
<dbReference type="Gene3D" id="3.40.50.300">
    <property type="entry name" value="P-loop containing nucleotide triphosphate hydrolases"/>
    <property type="match status" value="2"/>
</dbReference>
<dbReference type="CDD" id="cd18034">
    <property type="entry name" value="DEXHc_dicer"/>
    <property type="match status" value="1"/>
</dbReference>
<dbReference type="Pfam" id="PF14709">
    <property type="entry name" value="DND1_DSRM"/>
    <property type="match status" value="1"/>
</dbReference>
<dbReference type="InterPro" id="IPR000999">
    <property type="entry name" value="RNase_III_dom"/>
</dbReference>
<evidence type="ECO:0000256" key="16">
    <source>
        <dbReference type="ARBA" id="ARBA00035116"/>
    </source>
</evidence>
<dbReference type="PROSITE" id="PS51194">
    <property type="entry name" value="HELICASE_CTER"/>
    <property type="match status" value="1"/>
</dbReference>
<evidence type="ECO:0000256" key="14">
    <source>
        <dbReference type="ARBA" id="ARBA00023158"/>
    </source>
</evidence>
<dbReference type="GO" id="GO:0046872">
    <property type="term" value="F:metal ion binding"/>
    <property type="evidence" value="ECO:0007669"/>
    <property type="project" value="UniProtKB-KW"/>
</dbReference>
<feature type="domain" description="DRBM" evidence="19">
    <location>
        <begin position="1700"/>
        <end position="1766"/>
    </location>
</feature>
<keyword evidence="10" id="KW-0347">Helicase</keyword>
<dbReference type="PROSITE" id="PS50821">
    <property type="entry name" value="PAZ"/>
    <property type="match status" value="1"/>
</dbReference>
<dbReference type="CDD" id="cd18802">
    <property type="entry name" value="SF2_C_dicer"/>
    <property type="match status" value="1"/>
</dbReference>
<dbReference type="PROSITE" id="PS51327">
    <property type="entry name" value="DICER_DSRBF"/>
    <property type="match status" value="1"/>
</dbReference>
<dbReference type="InterPro" id="IPR014720">
    <property type="entry name" value="dsRBD_dom"/>
</dbReference>
<dbReference type="Pfam" id="PF00270">
    <property type="entry name" value="DEAD"/>
    <property type="match status" value="1"/>
</dbReference>
<dbReference type="InterPro" id="IPR001650">
    <property type="entry name" value="Helicase_C-like"/>
</dbReference>
<evidence type="ECO:0000259" key="23">
    <source>
        <dbReference type="PROSITE" id="PS51194"/>
    </source>
</evidence>
<evidence type="ECO:0008006" key="26">
    <source>
        <dbReference type="Google" id="ProtNLM"/>
    </source>
</evidence>
<keyword evidence="5" id="KW-0479">Metal-binding</keyword>
<dbReference type="InterPro" id="IPR005034">
    <property type="entry name" value="Dicer_dimerisation"/>
</dbReference>
<proteinExistence type="inferred from homology"/>
<dbReference type="CDD" id="cd00593">
    <property type="entry name" value="RIBOc"/>
    <property type="match status" value="2"/>
</dbReference>
<comment type="subcellular location">
    <subcellularLocation>
        <location evidence="3">Nucleus</location>
    </subcellularLocation>
</comment>
<evidence type="ECO:0000256" key="10">
    <source>
        <dbReference type="ARBA" id="ARBA00022806"/>
    </source>
</evidence>
<evidence type="ECO:0000256" key="5">
    <source>
        <dbReference type="ARBA" id="ARBA00022723"/>
    </source>
</evidence>
<keyword evidence="9" id="KW-0378">Hydrolase</keyword>
<keyword evidence="14" id="KW-0943">RNA-mediated gene silencing</keyword>
<evidence type="ECO:0000256" key="17">
    <source>
        <dbReference type="PROSITE-ProRule" id="PRU00657"/>
    </source>
</evidence>
<evidence type="ECO:0000256" key="4">
    <source>
        <dbReference type="ARBA" id="ARBA00022722"/>
    </source>
</evidence>
<dbReference type="Gene3D" id="3.30.160.20">
    <property type="match status" value="2"/>
</dbReference>
<keyword evidence="12" id="KW-0460">Magnesium</keyword>
<feature type="region of interest" description="Disordered" evidence="18">
    <location>
        <begin position="1"/>
        <end position="36"/>
    </location>
</feature>
<evidence type="ECO:0000313" key="25">
    <source>
        <dbReference type="EMBL" id="VFU56660.1"/>
    </source>
</evidence>
<evidence type="ECO:0000256" key="9">
    <source>
        <dbReference type="ARBA" id="ARBA00022801"/>
    </source>
</evidence>
<evidence type="ECO:0000256" key="13">
    <source>
        <dbReference type="ARBA" id="ARBA00022884"/>
    </source>
</evidence>
<dbReference type="GO" id="GO:0003723">
    <property type="term" value="F:RNA binding"/>
    <property type="evidence" value="ECO:0007669"/>
    <property type="project" value="UniProtKB-UniRule"/>
</dbReference>
<keyword evidence="15" id="KW-0539">Nucleus</keyword>
<gene>
    <name evidence="25" type="ORF">SVIM_LOCUS407356</name>
</gene>
<evidence type="ECO:0000256" key="12">
    <source>
        <dbReference type="ARBA" id="ARBA00022842"/>
    </source>
</evidence>
<dbReference type="PANTHER" id="PTHR14950">
    <property type="entry name" value="DICER-RELATED"/>
    <property type="match status" value="1"/>
</dbReference>
<evidence type="ECO:0000259" key="20">
    <source>
        <dbReference type="PROSITE" id="PS50142"/>
    </source>
</evidence>
<dbReference type="FunFam" id="1.10.1520.10:FF:000031">
    <property type="entry name" value="Dicer-like protein 4"/>
    <property type="match status" value="1"/>
</dbReference>
<dbReference type="InterPro" id="IPR027417">
    <property type="entry name" value="P-loop_NTPase"/>
</dbReference>
<evidence type="ECO:0000256" key="18">
    <source>
        <dbReference type="SAM" id="MobiDB-lite"/>
    </source>
</evidence>
<dbReference type="GO" id="GO:0010267">
    <property type="term" value="P:ta-siRNA processing"/>
    <property type="evidence" value="ECO:0007669"/>
    <property type="project" value="UniProtKB-ARBA"/>
</dbReference>
<dbReference type="FunFam" id="3.40.50.300:FF:000420">
    <property type="entry name" value="Endoribonuclease dicer-like 1"/>
    <property type="match status" value="1"/>
</dbReference>
<evidence type="ECO:0000256" key="1">
    <source>
        <dbReference type="ARBA" id="ARBA00001936"/>
    </source>
</evidence>
<comment type="similarity">
    <text evidence="16 17">Belongs to the helicase family. Dicer subfamily.</text>
</comment>
<dbReference type="InterPro" id="IPR014001">
    <property type="entry name" value="Helicase_ATP-bd"/>
</dbReference>
<evidence type="ECO:0000256" key="15">
    <source>
        <dbReference type="ARBA" id="ARBA00023242"/>
    </source>
</evidence>
<feature type="domain" description="PAZ" evidence="21">
    <location>
        <begin position="909"/>
        <end position="1000"/>
    </location>
</feature>
<keyword evidence="4" id="KW-0540">Nuclease</keyword>
<dbReference type="PANTHER" id="PTHR14950:SF15">
    <property type="entry name" value="DICER-LIKE PROTEIN 4"/>
    <property type="match status" value="1"/>
</dbReference>
<dbReference type="SUPFAM" id="SSF54768">
    <property type="entry name" value="dsRNA-binding domain-like"/>
    <property type="match status" value="2"/>
</dbReference>
<evidence type="ECO:0000259" key="19">
    <source>
        <dbReference type="PROSITE" id="PS50137"/>
    </source>
</evidence>
<feature type="domain" description="Dicer dsRNA-binding fold" evidence="24">
    <location>
        <begin position="632"/>
        <end position="722"/>
    </location>
</feature>
<feature type="domain" description="RNase III" evidence="20">
    <location>
        <begin position="1301"/>
        <end position="1481"/>
    </location>
</feature>
<keyword evidence="7" id="KW-0547">Nucleotide-binding</keyword>